<dbReference type="InterPro" id="IPR027417">
    <property type="entry name" value="P-loop_NTPase"/>
</dbReference>
<dbReference type="InterPro" id="IPR058017">
    <property type="entry name" value="At3g28540-like_C"/>
</dbReference>
<dbReference type="PANTHER" id="PTHR23070">
    <property type="entry name" value="BCS1 AAA-TYPE ATPASE"/>
    <property type="match status" value="1"/>
</dbReference>
<evidence type="ECO:0000259" key="2">
    <source>
        <dbReference type="Pfam" id="PF25568"/>
    </source>
</evidence>
<feature type="domain" description="ATPase AAA-type core" evidence="1">
    <location>
        <begin position="208"/>
        <end position="250"/>
    </location>
</feature>
<sequence>MDATQAKVGGKEAVVDAYRKALATAAAFAVMGRALIPEELRFLARWAASALRARLGWWLVVRRSQEEGGSGAGGDGEDNDPRAIRRLGVTLARTSTNEDDAGFWRSLLFLEPGDSTVDTFEGVEFTWTCGGGREEPGPGVLIRRLELSFDAENEGRRWHKVVIPHHPATFDTLAMDPALKRSIVADLDVFAGRDRRRTGKAWKPRGYLIYGPPGTGKSSLVGAMANRLRYDLYDLDLSQVQCSATLKHLLAGMPTRSILVVEDIVGCYCSSREDAHKAAPPRAGDDKGTCDDGIVVRNGTASAEYSNNNNNQSSTPGVQVTTLSWLLNLIDDGELWPTSCEERIIVLTTSHGKGLLYPALLHPGRMDMKHVYMGYCGWEAFKTLAKNYFDLDDHGLFPEIQGLLAEVEVTPAAVSEMLMRSDDADVALQDLKELLLTEGKKTIGD</sequence>
<dbReference type="InterPro" id="IPR003959">
    <property type="entry name" value="ATPase_AAA_core"/>
</dbReference>
<accession>A0AAQ3SN61</accession>
<evidence type="ECO:0000259" key="1">
    <source>
        <dbReference type="Pfam" id="PF00004"/>
    </source>
</evidence>
<feature type="domain" description="AAA+ ATPase At3g28540-like C-terminal" evidence="2">
    <location>
        <begin position="376"/>
        <end position="435"/>
    </location>
</feature>
<dbReference type="InterPro" id="IPR050747">
    <property type="entry name" value="Mitochondrial_chaperone_BCS1"/>
</dbReference>
<dbReference type="Pfam" id="PF00004">
    <property type="entry name" value="AAA"/>
    <property type="match status" value="1"/>
</dbReference>
<name>A0AAQ3SN61_PASNO</name>
<dbReference type="AlphaFoldDB" id="A0AAQ3SN61"/>
<keyword evidence="4" id="KW-1185">Reference proteome</keyword>
<dbReference type="Pfam" id="PF25568">
    <property type="entry name" value="AAA_lid_At3g28540"/>
    <property type="match status" value="1"/>
</dbReference>
<evidence type="ECO:0000313" key="3">
    <source>
        <dbReference type="EMBL" id="WVZ57392.1"/>
    </source>
</evidence>
<dbReference type="GO" id="GO:0005524">
    <property type="term" value="F:ATP binding"/>
    <property type="evidence" value="ECO:0007669"/>
    <property type="project" value="InterPro"/>
</dbReference>
<dbReference type="Gene3D" id="3.40.50.300">
    <property type="entry name" value="P-loop containing nucleotide triphosphate hydrolases"/>
    <property type="match status" value="1"/>
</dbReference>
<evidence type="ECO:0000313" key="4">
    <source>
        <dbReference type="Proteomes" id="UP001341281"/>
    </source>
</evidence>
<dbReference type="Proteomes" id="UP001341281">
    <property type="component" value="Chromosome 02"/>
</dbReference>
<protein>
    <recommendedName>
        <fullName evidence="5">AAA+ ATPase domain-containing protein</fullName>
    </recommendedName>
</protein>
<proteinExistence type="predicted"/>
<organism evidence="3 4">
    <name type="scientific">Paspalum notatum var. saurae</name>
    <dbReference type="NCBI Taxonomy" id="547442"/>
    <lineage>
        <taxon>Eukaryota</taxon>
        <taxon>Viridiplantae</taxon>
        <taxon>Streptophyta</taxon>
        <taxon>Embryophyta</taxon>
        <taxon>Tracheophyta</taxon>
        <taxon>Spermatophyta</taxon>
        <taxon>Magnoliopsida</taxon>
        <taxon>Liliopsida</taxon>
        <taxon>Poales</taxon>
        <taxon>Poaceae</taxon>
        <taxon>PACMAD clade</taxon>
        <taxon>Panicoideae</taxon>
        <taxon>Andropogonodae</taxon>
        <taxon>Paspaleae</taxon>
        <taxon>Paspalinae</taxon>
        <taxon>Paspalum</taxon>
    </lineage>
</organism>
<dbReference type="EMBL" id="CP144746">
    <property type="protein sequence ID" value="WVZ57392.1"/>
    <property type="molecule type" value="Genomic_DNA"/>
</dbReference>
<dbReference type="Gene3D" id="6.10.280.40">
    <property type="match status" value="1"/>
</dbReference>
<dbReference type="SUPFAM" id="SSF52540">
    <property type="entry name" value="P-loop containing nucleoside triphosphate hydrolases"/>
    <property type="match status" value="1"/>
</dbReference>
<reference evidence="3 4" key="1">
    <citation type="submission" date="2024-02" db="EMBL/GenBank/DDBJ databases">
        <title>High-quality chromosome-scale genome assembly of Pensacola bahiagrass (Paspalum notatum Flugge var. saurae).</title>
        <authorList>
            <person name="Vega J.M."/>
            <person name="Podio M."/>
            <person name="Orjuela J."/>
            <person name="Siena L.A."/>
            <person name="Pessino S.C."/>
            <person name="Combes M.C."/>
            <person name="Mariac C."/>
            <person name="Albertini E."/>
            <person name="Pupilli F."/>
            <person name="Ortiz J.P.A."/>
            <person name="Leblanc O."/>
        </authorList>
    </citation>
    <scope>NUCLEOTIDE SEQUENCE [LARGE SCALE GENOMIC DNA]</scope>
    <source>
        <strain evidence="3">R1</strain>
        <tissue evidence="3">Leaf</tissue>
    </source>
</reference>
<dbReference type="GO" id="GO:0016887">
    <property type="term" value="F:ATP hydrolysis activity"/>
    <property type="evidence" value="ECO:0007669"/>
    <property type="project" value="InterPro"/>
</dbReference>
<gene>
    <name evidence="3" type="ORF">U9M48_007783</name>
</gene>
<evidence type="ECO:0008006" key="5">
    <source>
        <dbReference type="Google" id="ProtNLM"/>
    </source>
</evidence>